<dbReference type="AlphaFoldDB" id="F0XDK1"/>
<feature type="domain" description="Amidohydrolase-related" evidence="2">
    <location>
        <begin position="8"/>
        <end position="315"/>
    </location>
</feature>
<sequence>MPPPPFIIDSHIHLWDSGDIDKLAWCKPEDTLARRCTVEDYVEAVNSTAPEAEESSSAGDGPRVGYIFVECDRANDGGADWTQPLAEVTMMRQIIEAEGESSSTGSTASSQARCLAMVPWAPVHSGPEVLERYLDAVQEAAGPVAWPRVRGFRYVVQDKPHGTMLADDFVAGLRLLGRRGFVFELGIDQHRRGRTQMEETEALLDRLHGDDVPEAERVVLVVNHLAKPDLTVLNPAADRGFAAWRNAMFALGKASPSHVFVKMSGLFSEMPDALRNQPSNAFFVATFPWFAVLLAALGPSRLMFGSDWPVCTARYASLLAVEGTASSDAEDAAATATTPDKKISKAEAGAWDKWRRIVAQMCYMATLGEDDEAMIWAGTAVKAYGLDTEK</sequence>
<keyword evidence="4" id="KW-1185">Reference proteome</keyword>
<dbReference type="eggNOG" id="ENOG502RZT7">
    <property type="taxonomic scope" value="Eukaryota"/>
</dbReference>
<dbReference type="Proteomes" id="UP000007796">
    <property type="component" value="Unassembled WGS sequence"/>
</dbReference>
<dbReference type="PANTHER" id="PTHR43569:SF2">
    <property type="entry name" value="AMIDOHYDROLASE-RELATED DOMAIN-CONTAINING PROTEIN"/>
    <property type="match status" value="1"/>
</dbReference>
<dbReference type="GO" id="GO:0016787">
    <property type="term" value="F:hydrolase activity"/>
    <property type="evidence" value="ECO:0007669"/>
    <property type="project" value="UniProtKB-KW"/>
</dbReference>
<evidence type="ECO:0000313" key="4">
    <source>
        <dbReference type="Proteomes" id="UP000007796"/>
    </source>
</evidence>
<gene>
    <name evidence="3" type="ORF">CMQ_835</name>
</gene>
<comment type="similarity">
    <text evidence="1">Belongs to the metallo-dependent hydrolases superfamily.</text>
</comment>
<dbReference type="InterPro" id="IPR032466">
    <property type="entry name" value="Metal_Hydrolase"/>
</dbReference>
<evidence type="ECO:0000313" key="3">
    <source>
        <dbReference type="EMBL" id="EFX03907.1"/>
    </source>
</evidence>
<evidence type="ECO:0000259" key="2">
    <source>
        <dbReference type="Pfam" id="PF04909"/>
    </source>
</evidence>
<reference evidence="3 4" key="1">
    <citation type="journal article" date="2011" name="Proc. Natl. Acad. Sci. U.S.A.">
        <title>Genome and transcriptome analyses of the mountain pine beetle-fungal symbiont Grosmannia clavigera, a lodgepole pine pathogen.</title>
        <authorList>
            <person name="DiGuistini S."/>
            <person name="Wang Y."/>
            <person name="Liao N.Y."/>
            <person name="Taylor G."/>
            <person name="Tanguay P."/>
            <person name="Feau N."/>
            <person name="Henrissat B."/>
            <person name="Chan S.K."/>
            <person name="Hesse-Orce U."/>
            <person name="Alamouti S.M."/>
            <person name="Tsui C.K.M."/>
            <person name="Docking R.T."/>
            <person name="Levasseur A."/>
            <person name="Haridas S."/>
            <person name="Robertson G."/>
            <person name="Birol I."/>
            <person name="Holt R.A."/>
            <person name="Marra M.A."/>
            <person name="Hamelin R.C."/>
            <person name="Hirst M."/>
            <person name="Jones S.J.M."/>
            <person name="Bohlmann J."/>
            <person name="Breuil C."/>
        </authorList>
    </citation>
    <scope>NUCLEOTIDE SEQUENCE [LARGE SCALE GENOMIC DNA]</scope>
    <source>
        <strain evidence="4">kw1407 / UAMH 11150</strain>
    </source>
</reference>
<protein>
    <submittedName>
        <fullName evidence="3">Amidohydrolase family protein</fullName>
    </submittedName>
</protein>
<dbReference type="EMBL" id="GL629765">
    <property type="protein sequence ID" value="EFX03907.1"/>
    <property type="molecule type" value="Genomic_DNA"/>
</dbReference>
<dbReference type="RefSeq" id="XP_014173389.1">
    <property type="nucleotide sequence ID" value="XM_014317914.1"/>
</dbReference>
<dbReference type="OrthoDB" id="2135488at2759"/>
<evidence type="ECO:0000256" key="1">
    <source>
        <dbReference type="ARBA" id="ARBA00038310"/>
    </source>
</evidence>
<dbReference type="InterPro" id="IPR006680">
    <property type="entry name" value="Amidohydro-rel"/>
</dbReference>
<accession>F0XDK1</accession>
<organism evidence="4">
    <name type="scientific">Grosmannia clavigera (strain kw1407 / UAMH 11150)</name>
    <name type="common">Blue stain fungus</name>
    <name type="synonym">Graphiocladiella clavigera</name>
    <dbReference type="NCBI Taxonomy" id="655863"/>
    <lineage>
        <taxon>Eukaryota</taxon>
        <taxon>Fungi</taxon>
        <taxon>Dikarya</taxon>
        <taxon>Ascomycota</taxon>
        <taxon>Pezizomycotina</taxon>
        <taxon>Sordariomycetes</taxon>
        <taxon>Sordariomycetidae</taxon>
        <taxon>Ophiostomatales</taxon>
        <taxon>Ophiostomataceae</taxon>
        <taxon>Leptographium</taxon>
    </lineage>
</organism>
<dbReference type="PANTHER" id="PTHR43569">
    <property type="entry name" value="AMIDOHYDROLASE"/>
    <property type="match status" value="1"/>
</dbReference>
<proteinExistence type="inferred from homology"/>
<dbReference type="InterPro" id="IPR052350">
    <property type="entry name" value="Metallo-dep_Lactonases"/>
</dbReference>
<dbReference type="GeneID" id="25981958"/>
<dbReference type="Gene3D" id="3.20.20.140">
    <property type="entry name" value="Metal-dependent hydrolases"/>
    <property type="match status" value="1"/>
</dbReference>
<dbReference type="SUPFAM" id="SSF51556">
    <property type="entry name" value="Metallo-dependent hydrolases"/>
    <property type="match status" value="1"/>
</dbReference>
<dbReference type="Pfam" id="PF04909">
    <property type="entry name" value="Amidohydro_2"/>
    <property type="match status" value="1"/>
</dbReference>
<dbReference type="InParanoid" id="F0XDK1"/>
<dbReference type="HOGENOM" id="CLU_044590_1_0_1"/>
<keyword evidence="3" id="KW-0378">Hydrolase</keyword>
<name>F0XDK1_GROCL</name>
<dbReference type="STRING" id="655863.F0XDK1"/>